<dbReference type="PANTHER" id="PTHR10210">
    <property type="entry name" value="RIBOSE-PHOSPHATE DIPHOSPHOKINASE FAMILY MEMBER"/>
    <property type="match status" value="1"/>
</dbReference>
<evidence type="ECO:0000256" key="1">
    <source>
        <dbReference type="ARBA" id="ARBA00022727"/>
    </source>
</evidence>
<dbReference type="InterPro" id="IPR005946">
    <property type="entry name" value="Rib-P_diPkinase"/>
</dbReference>
<name>A0A2R4ALJ0_9CAUD</name>
<dbReference type="EMBL" id="MG676224">
    <property type="protein sequence ID" value="AVR75898.1"/>
    <property type="molecule type" value="Genomic_DNA"/>
</dbReference>
<dbReference type="GO" id="GO:0004749">
    <property type="term" value="F:ribose phosphate diphosphokinase activity"/>
    <property type="evidence" value="ECO:0007669"/>
    <property type="project" value="TreeGrafter"/>
</dbReference>
<protein>
    <submittedName>
        <fullName evidence="3">Ribose-phosphate pyrophosphokinase</fullName>
    </submittedName>
</protein>
<dbReference type="Gene3D" id="3.40.50.2020">
    <property type="match status" value="2"/>
</dbReference>
<dbReference type="GO" id="GO:0006164">
    <property type="term" value="P:purine nucleotide biosynthetic process"/>
    <property type="evidence" value="ECO:0007669"/>
    <property type="project" value="TreeGrafter"/>
</dbReference>
<evidence type="ECO:0000313" key="4">
    <source>
        <dbReference type="Proteomes" id="UP000244741"/>
    </source>
</evidence>
<dbReference type="SMART" id="SM01400">
    <property type="entry name" value="Pribosyltran_N"/>
    <property type="match status" value="1"/>
</dbReference>
<dbReference type="InterPro" id="IPR000836">
    <property type="entry name" value="PRTase_dom"/>
</dbReference>
<gene>
    <name evidence="3" type="ORF">AhSzq1_5</name>
</gene>
<dbReference type="NCBIfam" id="TIGR01251">
    <property type="entry name" value="ribP_PPkin"/>
    <property type="match status" value="1"/>
</dbReference>
<keyword evidence="3" id="KW-0808">Transferase</keyword>
<feature type="domain" description="Ribose-phosphate pyrophosphokinase N-terminal" evidence="2">
    <location>
        <begin position="53"/>
        <end position="108"/>
    </location>
</feature>
<dbReference type="PANTHER" id="PTHR10210:SF41">
    <property type="entry name" value="RIBOSE-PHOSPHATE PYROPHOSPHOKINASE 1, CHLOROPLASTIC"/>
    <property type="match status" value="1"/>
</dbReference>
<dbReference type="SUPFAM" id="SSF53271">
    <property type="entry name" value="PRTase-like"/>
    <property type="match status" value="1"/>
</dbReference>
<keyword evidence="3" id="KW-0418">Kinase</keyword>
<sequence length="259" mass="28766">MMNKFKVVGAHGTEMPINIKQYAGGEYDVVLDYSDAKMWDFEEEVTIEAHIRNGEIMLLALVVDAVRELLGNVHLVLHLPYLPYARQDRVTEPGQAFSLKVFTKLLNTLPVDIIVINDCHSDVGSALIDKVFNVPWEMPEFVPVVDALVAPDFGATKKVQKAAKAYNIPEVIQAGKMRDTKTGELSDPVVFGNVQGKDLLVMDDICDGGRTFLQLAKALKEAGANNLYLHVTHGIFSYGAKERLQEAGYHVTATYDWTE</sequence>
<dbReference type="GO" id="GO:0002189">
    <property type="term" value="C:ribose phosphate diphosphokinase complex"/>
    <property type="evidence" value="ECO:0007669"/>
    <property type="project" value="TreeGrafter"/>
</dbReference>
<dbReference type="GO" id="GO:0016301">
    <property type="term" value="F:kinase activity"/>
    <property type="evidence" value="ECO:0007669"/>
    <property type="project" value="UniProtKB-KW"/>
</dbReference>
<dbReference type="Proteomes" id="UP000244741">
    <property type="component" value="Segment"/>
</dbReference>
<evidence type="ECO:0000259" key="2">
    <source>
        <dbReference type="Pfam" id="PF13793"/>
    </source>
</evidence>
<accession>A0A2R4ALJ0</accession>
<dbReference type="GO" id="GO:0006015">
    <property type="term" value="P:5-phosphoribose 1-diphosphate biosynthetic process"/>
    <property type="evidence" value="ECO:0007669"/>
    <property type="project" value="TreeGrafter"/>
</dbReference>
<dbReference type="GO" id="GO:0000287">
    <property type="term" value="F:magnesium ion binding"/>
    <property type="evidence" value="ECO:0007669"/>
    <property type="project" value="InterPro"/>
</dbReference>
<keyword evidence="4" id="KW-1185">Reference proteome</keyword>
<keyword evidence="1" id="KW-0545">Nucleotide biosynthesis</keyword>
<dbReference type="Pfam" id="PF14572">
    <property type="entry name" value="Pribosyl_synth"/>
    <property type="match status" value="1"/>
</dbReference>
<dbReference type="Pfam" id="PF13793">
    <property type="entry name" value="Pribosyltran_N"/>
    <property type="match status" value="1"/>
</dbReference>
<organism evidence="3 4">
    <name type="scientific">Aeromonas phage AhSzq-1</name>
    <dbReference type="NCBI Taxonomy" id="2138298"/>
    <lineage>
        <taxon>Viruses</taxon>
        <taxon>Duplodnaviria</taxon>
        <taxon>Heunggongvirae</taxon>
        <taxon>Uroviricota</taxon>
        <taxon>Caudoviricetes</taxon>
        <taxon>Demerecviridae</taxon>
        <taxon>Shenzhenvirus</taxon>
        <taxon>Shenzhenvirus AhSzq1</taxon>
    </lineage>
</organism>
<evidence type="ECO:0000313" key="3">
    <source>
        <dbReference type="EMBL" id="AVR75898.1"/>
    </source>
</evidence>
<reference evidence="3 4" key="1">
    <citation type="submission" date="2017-12" db="EMBL/GenBank/DDBJ databases">
        <title>Genomic characterization of T5-related Aeromonas hydrophila phages AhSzq-1 and AhSzw-1 and proposal to be two new species.</title>
        <authorList>
            <person name="Chen L."/>
            <person name="Yuan S."/>
            <person name="Ma Y."/>
        </authorList>
    </citation>
    <scope>NUCLEOTIDE SEQUENCE [LARGE SCALE GENOMIC DNA]</scope>
    <source>
        <strain evidence="3">Seawater</strain>
    </source>
</reference>
<dbReference type="InterPro" id="IPR029099">
    <property type="entry name" value="Pribosyltran_N"/>
</dbReference>
<proteinExistence type="predicted"/>
<dbReference type="CDD" id="cd06223">
    <property type="entry name" value="PRTases_typeI"/>
    <property type="match status" value="1"/>
</dbReference>
<dbReference type="InterPro" id="IPR029057">
    <property type="entry name" value="PRTase-like"/>
</dbReference>